<dbReference type="Pfam" id="PF14364">
    <property type="entry name" value="DUF4408"/>
    <property type="match status" value="1"/>
</dbReference>
<dbReference type="PANTHER" id="PTHR33098">
    <property type="entry name" value="COTTON FIBER (DUF761)"/>
    <property type="match status" value="1"/>
</dbReference>
<feature type="transmembrane region" description="Helical" evidence="2">
    <location>
        <begin position="18"/>
        <end position="38"/>
    </location>
</feature>
<evidence type="ECO:0000313" key="4">
    <source>
        <dbReference type="EMBL" id="CAK7327896.1"/>
    </source>
</evidence>
<feature type="transmembrane region" description="Helical" evidence="2">
    <location>
        <begin position="69"/>
        <end position="87"/>
    </location>
</feature>
<keyword evidence="2" id="KW-0472">Membrane</keyword>
<sequence>MANFFEISSFKTSKFETVIWAVKLVLLTVGIISTFILFKVAVIPYTFNLILSTLPSVWISLRAWSSPPYIYIILNFIIIIIAASSTSEHPNPSTKSSYFVTKKHKSQKKSSTQHLNYIWQEHGIDEEEKQLDTTLSFEKDIDPSQDYGSLDTFSTDPDKELQQKVRTDPSQDSCLTDSAKEQQEKIIIGTEPLQPEADQQETLEDTWTLIMEKQGKPPTRQLKKSGTWDTPPKVLQKANGVITVADGGGVDDNDPVTWARRELKKSDTFNDSVTLKREKSMSHDELNRRAEEFIRKFNYEMRLQRQESEQRVREMVRGGVW</sequence>
<reference evidence="4 5" key="1">
    <citation type="submission" date="2024-01" db="EMBL/GenBank/DDBJ databases">
        <authorList>
            <person name="Waweru B."/>
        </authorList>
    </citation>
    <scope>NUCLEOTIDE SEQUENCE [LARGE SCALE GENOMIC DNA]</scope>
</reference>
<evidence type="ECO:0000256" key="1">
    <source>
        <dbReference type="SAM" id="MobiDB-lite"/>
    </source>
</evidence>
<organism evidence="4 5">
    <name type="scientific">Dovyalis caffra</name>
    <dbReference type="NCBI Taxonomy" id="77055"/>
    <lineage>
        <taxon>Eukaryota</taxon>
        <taxon>Viridiplantae</taxon>
        <taxon>Streptophyta</taxon>
        <taxon>Embryophyta</taxon>
        <taxon>Tracheophyta</taxon>
        <taxon>Spermatophyta</taxon>
        <taxon>Magnoliopsida</taxon>
        <taxon>eudicotyledons</taxon>
        <taxon>Gunneridae</taxon>
        <taxon>Pentapetalae</taxon>
        <taxon>rosids</taxon>
        <taxon>fabids</taxon>
        <taxon>Malpighiales</taxon>
        <taxon>Salicaceae</taxon>
        <taxon>Flacourtieae</taxon>
        <taxon>Dovyalis</taxon>
    </lineage>
</organism>
<keyword evidence="2" id="KW-0812">Transmembrane</keyword>
<dbReference type="InterPro" id="IPR025520">
    <property type="entry name" value="DUF4408"/>
</dbReference>
<proteinExistence type="predicted"/>
<dbReference type="AlphaFoldDB" id="A0AAV1R1L5"/>
<accession>A0AAV1R1L5</accession>
<dbReference type="Proteomes" id="UP001314170">
    <property type="component" value="Unassembled WGS sequence"/>
</dbReference>
<dbReference type="PANTHER" id="PTHR33098:SF114">
    <property type="entry name" value="DUF4408 DOMAIN-CONTAINING PROTEIN"/>
    <property type="match status" value="1"/>
</dbReference>
<evidence type="ECO:0000259" key="3">
    <source>
        <dbReference type="Pfam" id="PF14364"/>
    </source>
</evidence>
<protein>
    <recommendedName>
        <fullName evidence="3">DUF4408 domain-containing protein</fullName>
    </recommendedName>
</protein>
<keyword evidence="5" id="KW-1185">Reference proteome</keyword>
<feature type="compositionally biased region" description="Basic and acidic residues" evidence="1">
    <location>
        <begin position="156"/>
        <end position="169"/>
    </location>
</feature>
<comment type="caution">
    <text evidence="4">The sequence shown here is derived from an EMBL/GenBank/DDBJ whole genome shotgun (WGS) entry which is preliminary data.</text>
</comment>
<dbReference type="Pfam" id="PF05553">
    <property type="entry name" value="DUF761"/>
    <property type="match status" value="1"/>
</dbReference>
<feature type="region of interest" description="Disordered" evidence="1">
    <location>
        <begin position="140"/>
        <end position="177"/>
    </location>
</feature>
<name>A0AAV1R1L5_9ROSI</name>
<keyword evidence="2" id="KW-1133">Transmembrane helix</keyword>
<gene>
    <name evidence="4" type="ORF">DCAF_LOCUS5614</name>
</gene>
<feature type="domain" description="DUF4408" evidence="3">
    <location>
        <begin position="55"/>
        <end position="85"/>
    </location>
</feature>
<dbReference type="InterPro" id="IPR008480">
    <property type="entry name" value="DUF761_pln"/>
</dbReference>
<evidence type="ECO:0000256" key="2">
    <source>
        <dbReference type="SAM" id="Phobius"/>
    </source>
</evidence>
<dbReference type="EMBL" id="CAWUPB010000871">
    <property type="protein sequence ID" value="CAK7327896.1"/>
    <property type="molecule type" value="Genomic_DNA"/>
</dbReference>
<evidence type="ECO:0000313" key="5">
    <source>
        <dbReference type="Proteomes" id="UP001314170"/>
    </source>
</evidence>